<evidence type="ECO:0000256" key="5">
    <source>
        <dbReference type="ARBA" id="ARBA00022694"/>
    </source>
</evidence>
<keyword evidence="12" id="KW-1185">Reference proteome</keyword>
<dbReference type="EMBL" id="FQVH01000005">
    <property type="protein sequence ID" value="SHE73817.1"/>
    <property type="molecule type" value="Genomic_DNA"/>
</dbReference>
<evidence type="ECO:0000313" key="12">
    <source>
        <dbReference type="Proteomes" id="UP000184088"/>
    </source>
</evidence>
<evidence type="ECO:0000256" key="8">
    <source>
        <dbReference type="ARBA" id="ARBA00022840"/>
    </source>
</evidence>
<protein>
    <recommendedName>
        <fullName evidence="3">tRNA threonylcarbamoyladenosine biosynthesis protein TsaE</fullName>
    </recommendedName>
    <alternativeName>
        <fullName evidence="10">t(6)A37 threonylcarbamoyladenosine biosynthesis protein TsaE</fullName>
    </alternativeName>
</protein>
<proteinExistence type="inferred from homology"/>
<dbReference type="AlphaFoldDB" id="A0A1M4VXY2"/>
<dbReference type="GO" id="GO:0005524">
    <property type="term" value="F:ATP binding"/>
    <property type="evidence" value="ECO:0007669"/>
    <property type="project" value="UniProtKB-KW"/>
</dbReference>
<keyword evidence="4" id="KW-0963">Cytoplasm</keyword>
<evidence type="ECO:0000256" key="1">
    <source>
        <dbReference type="ARBA" id="ARBA00004496"/>
    </source>
</evidence>
<dbReference type="GO" id="GO:0005737">
    <property type="term" value="C:cytoplasm"/>
    <property type="evidence" value="ECO:0007669"/>
    <property type="project" value="UniProtKB-SubCell"/>
</dbReference>
<keyword evidence="5" id="KW-0819">tRNA processing</keyword>
<evidence type="ECO:0000256" key="9">
    <source>
        <dbReference type="ARBA" id="ARBA00022842"/>
    </source>
</evidence>
<dbReference type="PANTHER" id="PTHR33540">
    <property type="entry name" value="TRNA THREONYLCARBAMOYLADENOSINE BIOSYNTHESIS PROTEIN TSAE"/>
    <property type="match status" value="1"/>
</dbReference>
<dbReference type="NCBIfam" id="TIGR00150">
    <property type="entry name" value="T6A_YjeE"/>
    <property type="match status" value="1"/>
</dbReference>
<dbReference type="GO" id="GO:0002949">
    <property type="term" value="P:tRNA threonylcarbamoyladenosine modification"/>
    <property type="evidence" value="ECO:0007669"/>
    <property type="project" value="InterPro"/>
</dbReference>
<dbReference type="InterPro" id="IPR003442">
    <property type="entry name" value="T6A_TsaE"/>
</dbReference>
<dbReference type="SUPFAM" id="SSF52540">
    <property type="entry name" value="P-loop containing nucleoside triphosphate hydrolases"/>
    <property type="match status" value="1"/>
</dbReference>
<dbReference type="GO" id="GO:0046872">
    <property type="term" value="F:metal ion binding"/>
    <property type="evidence" value="ECO:0007669"/>
    <property type="project" value="UniProtKB-KW"/>
</dbReference>
<dbReference type="Gene3D" id="3.40.50.300">
    <property type="entry name" value="P-loop containing nucleotide triphosphate hydrolases"/>
    <property type="match status" value="1"/>
</dbReference>
<comment type="subcellular location">
    <subcellularLocation>
        <location evidence="1">Cytoplasm</location>
    </subcellularLocation>
</comment>
<keyword evidence="6" id="KW-0479">Metal-binding</keyword>
<comment type="similarity">
    <text evidence="2">Belongs to the TsaE family.</text>
</comment>
<keyword evidence="9" id="KW-0460">Magnesium</keyword>
<name>A0A1M4VXY2_9THEO</name>
<dbReference type="STRING" id="1121256.SAMN02746089_00700"/>
<gene>
    <name evidence="11" type="ORF">SAMN02746089_00700</name>
</gene>
<evidence type="ECO:0000256" key="7">
    <source>
        <dbReference type="ARBA" id="ARBA00022741"/>
    </source>
</evidence>
<keyword evidence="7" id="KW-0547">Nucleotide-binding</keyword>
<evidence type="ECO:0000256" key="4">
    <source>
        <dbReference type="ARBA" id="ARBA00022490"/>
    </source>
</evidence>
<dbReference type="Pfam" id="PF02367">
    <property type="entry name" value="TsaE"/>
    <property type="match status" value="1"/>
</dbReference>
<organism evidence="11 12">
    <name type="scientific">Caldanaerobius fijiensis DSM 17918</name>
    <dbReference type="NCBI Taxonomy" id="1121256"/>
    <lineage>
        <taxon>Bacteria</taxon>
        <taxon>Bacillati</taxon>
        <taxon>Bacillota</taxon>
        <taxon>Clostridia</taxon>
        <taxon>Thermoanaerobacterales</taxon>
        <taxon>Thermoanaerobacteraceae</taxon>
        <taxon>Caldanaerobius</taxon>
    </lineage>
</organism>
<reference evidence="11 12" key="1">
    <citation type="submission" date="2016-11" db="EMBL/GenBank/DDBJ databases">
        <authorList>
            <person name="Jaros S."/>
            <person name="Januszkiewicz K."/>
            <person name="Wedrychowicz H."/>
        </authorList>
    </citation>
    <scope>NUCLEOTIDE SEQUENCE [LARGE SCALE GENOMIC DNA]</scope>
    <source>
        <strain evidence="11 12">DSM 17918</strain>
    </source>
</reference>
<dbReference type="Proteomes" id="UP000184088">
    <property type="component" value="Unassembled WGS sequence"/>
</dbReference>
<evidence type="ECO:0000256" key="10">
    <source>
        <dbReference type="ARBA" id="ARBA00032441"/>
    </source>
</evidence>
<dbReference type="InterPro" id="IPR027417">
    <property type="entry name" value="P-loop_NTPase"/>
</dbReference>
<evidence type="ECO:0000256" key="3">
    <source>
        <dbReference type="ARBA" id="ARBA00019010"/>
    </source>
</evidence>
<dbReference type="RefSeq" id="WP_200792753.1">
    <property type="nucleotide sequence ID" value="NZ_FQVH01000005.1"/>
</dbReference>
<evidence type="ECO:0000256" key="2">
    <source>
        <dbReference type="ARBA" id="ARBA00007599"/>
    </source>
</evidence>
<keyword evidence="8" id="KW-0067">ATP-binding</keyword>
<accession>A0A1M4VXY2</accession>
<sequence length="159" mass="18040">MKLHYISKKYEDTYTFGYKLGKALGKGDVVCLTGELGAGKTSMVKGIARGLGIKEDVTSPTFTIVNEYSGQFPLYHFDVYRILSPDEMMEIGFDEYLYGDGVCVIEWADLIENMIPEEAIWIDIRYLKDDERIIELMGPDDKLLRIIEGMDCIDEGLSN</sequence>
<evidence type="ECO:0000313" key="11">
    <source>
        <dbReference type="EMBL" id="SHE73817.1"/>
    </source>
</evidence>
<dbReference type="PANTHER" id="PTHR33540:SF2">
    <property type="entry name" value="TRNA THREONYLCARBAMOYLADENOSINE BIOSYNTHESIS PROTEIN TSAE"/>
    <property type="match status" value="1"/>
</dbReference>
<evidence type="ECO:0000256" key="6">
    <source>
        <dbReference type="ARBA" id="ARBA00022723"/>
    </source>
</evidence>